<protein>
    <submittedName>
        <fullName evidence="1">Plasminogen-binding protein PgbB</fullName>
    </submittedName>
</protein>
<gene>
    <name evidence="1" type="primary">pgbB</name>
    <name evidence="1" type="ORF">LMG8286_01396</name>
</gene>
<dbReference type="Proteomes" id="UP000789359">
    <property type="component" value="Unassembled WGS sequence"/>
</dbReference>
<organism evidence="1 2">
    <name type="scientific">Campylobacter suis</name>
    <dbReference type="NCBI Taxonomy" id="2790657"/>
    <lineage>
        <taxon>Bacteria</taxon>
        <taxon>Pseudomonadati</taxon>
        <taxon>Campylobacterota</taxon>
        <taxon>Epsilonproteobacteria</taxon>
        <taxon>Campylobacterales</taxon>
        <taxon>Campylobacteraceae</taxon>
        <taxon>Campylobacter</taxon>
    </lineage>
</organism>
<dbReference type="InterPro" id="IPR015943">
    <property type="entry name" value="WD40/YVTN_repeat-like_dom_sf"/>
</dbReference>
<proteinExistence type="predicted"/>
<name>A0ABN7K809_9BACT</name>
<dbReference type="EMBL" id="CAJHOE010000003">
    <property type="protein sequence ID" value="CAD7288560.1"/>
    <property type="molecule type" value="Genomic_DNA"/>
</dbReference>
<dbReference type="InterPro" id="IPR011047">
    <property type="entry name" value="Quinoprotein_ADH-like_sf"/>
</dbReference>
<dbReference type="Gene3D" id="2.130.10.10">
    <property type="entry name" value="YVTN repeat-like/Quinoprotein amine dehydrogenase"/>
    <property type="match status" value="1"/>
</dbReference>
<dbReference type="SUPFAM" id="SSF50998">
    <property type="entry name" value="Quinoprotein alcohol dehydrogenase-like"/>
    <property type="match status" value="1"/>
</dbReference>
<evidence type="ECO:0000313" key="1">
    <source>
        <dbReference type="EMBL" id="CAD7288560.1"/>
    </source>
</evidence>
<accession>A0ABN7K809</accession>
<dbReference type="PROSITE" id="PS51257">
    <property type="entry name" value="PROKAR_LIPOPROTEIN"/>
    <property type="match status" value="1"/>
</dbReference>
<reference evidence="1 2" key="1">
    <citation type="submission" date="2020-11" db="EMBL/GenBank/DDBJ databases">
        <authorList>
            <person name="Peeters C."/>
        </authorList>
    </citation>
    <scope>NUCLEOTIDE SEQUENCE [LARGE SCALE GENOMIC DNA]</scope>
    <source>
        <strain evidence="1 2">LMG 8286</strain>
    </source>
</reference>
<dbReference type="RefSeq" id="WP_230057144.1">
    <property type="nucleotide sequence ID" value="NZ_CAJHOE010000003.1"/>
</dbReference>
<comment type="caution">
    <text evidence="1">The sequence shown here is derived from an EMBL/GenBank/DDBJ whole genome shotgun (WGS) entry which is preliminary data.</text>
</comment>
<sequence length="333" mass="36966">MKKTLLLAVISALVLTGCGSKREYFDPEKTDGDIRLSKDLPASITHVTNGGATLKNGNIVTKDGLENDVKLEKGYFLLNKSEDKIISTNIQGDLKITDTTGAEIFIRSFPAAIVSANIEGNLLAAVSAANHIYLIDIYNATILMEYRSSEISAVDSRVAAPFFLNTIIIYPSLDGKIYIVNKATSQIISDIVVSSENFFNNVTFLDVVGDYMFAATAKRVISINPSKTTYFDGEIKDTIVHNNNIFVLQKDGKITKLDFELNKLTDKYFKFAIFSDVTAHNDSLYIVEKTGYLIKTDTNLNSAQIFELSGELEDKSFTGKNAFYYDDEYVTFE</sequence>
<keyword evidence="2" id="KW-1185">Reference proteome</keyword>
<evidence type="ECO:0000313" key="2">
    <source>
        <dbReference type="Proteomes" id="UP000789359"/>
    </source>
</evidence>